<name>A0A545TH27_9GAMM</name>
<gene>
    <name evidence="2" type="ORF">FLL45_00765</name>
</gene>
<feature type="signal peptide" evidence="1">
    <location>
        <begin position="1"/>
        <end position="24"/>
    </location>
</feature>
<proteinExistence type="predicted"/>
<accession>A0A545TH27</accession>
<dbReference type="SUPFAM" id="SSF110087">
    <property type="entry name" value="DR1885-like metal-binding protein"/>
    <property type="match status" value="1"/>
</dbReference>
<keyword evidence="3" id="KW-1185">Reference proteome</keyword>
<evidence type="ECO:0000313" key="2">
    <source>
        <dbReference type="EMBL" id="TQV76527.1"/>
    </source>
</evidence>
<feature type="chain" id="PRO_5022093410" evidence="1">
    <location>
        <begin position="25"/>
        <end position="144"/>
    </location>
</feature>
<evidence type="ECO:0000256" key="1">
    <source>
        <dbReference type="SAM" id="SignalP"/>
    </source>
</evidence>
<dbReference type="PANTHER" id="PTHR36302">
    <property type="entry name" value="BLR7088 PROTEIN"/>
    <property type="match status" value="1"/>
</dbReference>
<dbReference type="OrthoDB" id="9796962at2"/>
<dbReference type="InterPro" id="IPR058248">
    <property type="entry name" value="Lxx211020-like"/>
</dbReference>
<dbReference type="Proteomes" id="UP000317839">
    <property type="component" value="Unassembled WGS sequence"/>
</dbReference>
<dbReference type="RefSeq" id="WP_142887887.1">
    <property type="nucleotide sequence ID" value="NZ_VIKR01000001.1"/>
</dbReference>
<reference evidence="2 3" key="1">
    <citation type="submission" date="2019-06" db="EMBL/GenBank/DDBJ databases">
        <title>Draft genome of Aliikangiella marina GYP-15.</title>
        <authorList>
            <person name="Wang G."/>
        </authorList>
    </citation>
    <scope>NUCLEOTIDE SEQUENCE [LARGE SCALE GENOMIC DNA]</scope>
    <source>
        <strain evidence="2 3">GYP-15</strain>
    </source>
</reference>
<protein>
    <submittedName>
        <fullName evidence="2">Copper chaperone PCu(A)C</fullName>
    </submittedName>
</protein>
<dbReference type="InterPro" id="IPR036182">
    <property type="entry name" value="PCuAC_sf"/>
</dbReference>
<dbReference type="InterPro" id="IPR007410">
    <property type="entry name" value="LpqE-like"/>
</dbReference>
<sequence>MQFIIPRSIFIFCLMVMASLPALAESQKILVKDPIMPKLPEVARTAAIYMTIENTSDSDAEIIGVKTEVAHHTMIHKTVEKDGLAKMEHLDSVIIPAKGTLELKRGSYHIMLMGLDKKKLAKPFSLSLMFANGDPIQVEITPQR</sequence>
<dbReference type="Gene3D" id="2.60.40.1890">
    <property type="entry name" value="PCu(A)C copper chaperone"/>
    <property type="match status" value="1"/>
</dbReference>
<dbReference type="EMBL" id="VIKR01000001">
    <property type="protein sequence ID" value="TQV76527.1"/>
    <property type="molecule type" value="Genomic_DNA"/>
</dbReference>
<organism evidence="2 3">
    <name type="scientific">Aliikangiella marina</name>
    <dbReference type="NCBI Taxonomy" id="1712262"/>
    <lineage>
        <taxon>Bacteria</taxon>
        <taxon>Pseudomonadati</taxon>
        <taxon>Pseudomonadota</taxon>
        <taxon>Gammaproteobacteria</taxon>
        <taxon>Oceanospirillales</taxon>
        <taxon>Pleioneaceae</taxon>
        <taxon>Aliikangiella</taxon>
    </lineage>
</organism>
<dbReference type="PANTHER" id="PTHR36302:SF1">
    <property type="entry name" value="COPPER CHAPERONE PCU(A)C"/>
    <property type="match status" value="1"/>
</dbReference>
<evidence type="ECO:0000313" key="3">
    <source>
        <dbReference type="Proteomes" id="UP000317839"/>
    </source>
</evidence>
<keyword evidence="1" id="KW-0732">Signal</keyword>
<dbReference type="Pfam" id="PF04314">
    <property type="entry name" value="PCuAC"/>
    <property type="match status" value="1"/>
</dbReference>
<comment type="caution">
    <text evidence="2">The sequence shown here is derived from an EMBL/GenBank/DDBJ whole genome shotgun (WGS) entry which is preliminary data.</text>
</comment>
<dbReference type="AlphaFoldDB" id="A0A545TH27"/>